<organism evidence="1 2">
    <name type="scientific">Prochlorococcus marinus (strain MIT 9515)</name>
    <dbReference type="NCBI Taxonomy" id="167542"/>
    <lineage>
        <taxon>Bacteria</taxon>
        <taxon>Bacillati</taxon>
        <taxon>Cyanobacteriota</taxon>
        <taxon>Cyanophyceae</taxon>
        <taxon>Synechococcales</taxon>
        <taxon>Prochlorococcaceae</taxon>
        <taxon>Prochlorococcus</taxon>
    </lineage>
</organism>
<dbReference type="KEGG" id="pmc:P9515_13671"/>
<gene>
    <name evidence="1" type="ordered locus">P9515_13671</name>
</gene>
<dbReference type="HOGENOM" id="CLU_055594_0_0_3"/>
<dbReference type="Proteomes" id="UP000001589">
    <property type="component" value="Chromosome"/>
</dbReference>
<dbReference type="EMBL" id="CP000552">
    <property type="protein sequence ID" value="ABM72574.1"/>
    <property type="molecule type" value="Genomic_DNA"/>
</dbReference>
<protein>
    <recommendedName>
        <fullName evidence="3">Helix-turn-helix domain of resolvase</fullName>
    </recommendedName>
</protein>
<dbReference type="STRING" id="167542.P9515_13671"/>
<reference evidence="1 2" key="1">
    <citation type="journal article" date="2007" name="PLoS Genet.">
        <title>Patterns and implications of gene gain and loss in the evolution of Prochlorococcus.</title>
        <authorList>
            <person name="Kettler G.C."/>
            <person name="Martiny A.C."/>
            <person name="Huang K."/>
            <person name="Zucker J."/>
            <person name="Coleman M.L."/>
            <person name="Rodrigue S."/>
            <person name="Chen F."/>
            <person name="Lapidus A."/>
            <person name="Ferriera S."/>
            <person name="Johnson J."/>
            <person name="Steglich C."/>
            <person name="Church G.M."/>
            <person name="Richardson P."/>
            <person name="Chisholm S.W."/>
        </authorList>
    </citation>
    <scope>NUCLEOTIDE SEQUENCE [LARGE SCALE GENOMIC DNA]</scope>
    <source>
        <strain evidence="1 2">MIT 9515</strain>
    </source>
</reference>
<sequence length="227" mass="26070">MAKRLSDKQKEQLTQEFINGKNINDIVDEFCSTKLTISRYLKKNLGEKTYQGLIDKSKISKGLLIGSEKSSIEKKNLLTKKVSKRDISHEEANKITSLDDESDFTFNEFVEVAPLNYEIDNITQKDLSSIPLSDIDFPKVVFMIVDNKIELQTKLLNDYPDWQFLSKEELKRTTIEIFYDLKIAKRSCSKEQKVIKVPNTDVFRIVAPLLISRGITRIVSSNTLISL</sequence>
<evidence type="ECO:0000313" key="1">
    <source>
        <dbReference type="EMBL" id="ABM72574.1"/>
    </source>
</evidence>
<dbReference type="OrthoDB" id="482053at2"/>
<dbReference type="RefSeq" id="WP_011820671.1">
    <property type="nucleotide sequence ID" value="NC_008817.1"/>
</dbReference>
<dbReference type="GeneID" id="60200648"/>
<dbReference type="eggNOG" id="COG2963">
    <property type="taxonomic scope" value="Bacteria"/>
</dbReference>
<accession>A2BXR3</accession>
<proteinExistence type="predicted"/>
<name>A2BXR3_PROM5</name>
<dbReference type="AlphaFoldDB" id="A2BXR3"/>
<evidence type="ECO:0008006" key="3">
    <source>
        <dbReference type="Google" id="ProtNLM"/>
    </source>
</evidence>
<evidence type="ECO:0000313" key="2">
    <source>
        <dbReference type="Proteomes" id="UP000001589"/>
    </source>
</evidence>